<dbReference type="Proteomes" id="UP000501076">
    <property type="component" value="Plasmid pFDU301A"/>
</dbReference>
<proteinExistence type="predicted"/>
<accession>A0A6M6E0P3</accession>
<sequence>MKEIKRNQNEIREMLLDMKLPNEVAELQLEKRNIFYDKFLMYNSLNDYSDEDFGHIKQVGGHWIDSMQQETQRFVYKFPNGFGVAVARGLYTEGCWNVWDFKFNKIHTDKAIYTRLKHNKRKLDVTEVASSLEPLSSSYTDFYDVEKHLKTLYSFQVGKRSIPTKLKNAYLRKRYNIDL</sequence>
<protein>
    <submittedName>
        <fullName evidence="1">Uncharacterized protein</fullName>
    </submittedName>
</protein>
<dbReference type="EMBL" id="CP045273">
    <property type="protein sequence ID" value="QJX80400.1"/>
    <property type="molecule type" value="Genomic_DNA"/>
</dbReference>
<reference evidence="1 2" key="1">
    <citation type="submission" date="2019-10" db="EMBL/GenBank/DDBJ databases">
        <title>Complete genome sequences for adaption low water activity.</title>
        <authorList>
            <person name="Zhao L."/>
            <person name="Zhong J."/>
        </authorList>
    </citation>
    <scope>NUCLEOTIDE SEQUENCE [LARGE SCALE GENOMIC DNA]</scope>
    <source>
        <strain evidence="1 2">FDU301</strain>
        <plasmid evidence="2">pfdu301a</plasmid>
    </source>
</reference>
<evidence type="ECO:0000313" key="2">
    <source>
        <dbReference type="Proteomes" id="UP000501076"/>
    </source>
</evidence>
<organism evidence="1 2">
    <name type="scientific">Priestia megaterium</name>
    <name type="common">Bacillus megaterium</name>
    <dbReference type="NCBI Taxonomy" id="1404"/>
    <lineage>
        <taxon>Bacteria</taxon>
        <taxon>Bacillati</taxon>
        <taxon>Bacillota</taxon>
        <taxon>Bacilli</taxon>
        <taxon>Bacillales</taxon>
        <taxon>Bacillaceae</taxon>
        <taxon>Priestia</taxon>
    </lineage>
</organism>
<geneLocation type="plasmid" evidence="2">
    <name>pfdu301a</name>
</geneLocation>
<dbReference type="RefSeq" id="WP_171778389.1">
    <property type="nucleotide sequence ID" value="NZ_CP045273.1"/>
</dbReference>
<evidence type="ECO:0000313" key="1">
    <source>
        <dbReference type="EMBL" id="QJX80400.1"/>
    </source>
</evidence>
<name>A0A6M6E0P3_PRIMG</name>
<keyword evidence="1" id="KW-0614">Plasmid</keyword>
<gene>
    <name evidence="1" type="ORF">FDZ14_30400</name>
</gene>
<dbReference type="AlphaFoldDB" id="A0A6M6E0P3"/>